<keyword evidence="7 8" id="KW-0998">Cell outer membrane</keyword>
<dbReference type="NCBIfam" id="TIGR04057">
    <property type="entry name" value="SusC_RagA_signa"/>
    <property type="match status" value="1"/>
</dbReference>
<dbReference type="Proteomes" id="UP000647339">
    <property type="component" value="Unassembled WGS sequence"/>
</dbReference>
<evidence type="ECO:0000259" key="12">
    <source>
        <dbReference type="Pfam" id="PF07715"/>
    </source>
</evidence>
<feature type="domain" description="TonB-dependent receptor-like beta-barrel" evidence="11">
    <location>
        <begin position="442"/>
        <end position="920"/>
    </location>
</feature>
<dbReference type="EMBL" id="BMIU01000004">
    <property type="protein sequence ID" value="GGF25485.1"/>
    <property type="molecule type" value="Genomic_DNA"/>
</dbReference>
<dbReference type="Pfam" id="PF13715">
    <property type="entry name" value="CarbopepD_reg_2"/>
    <property type="match status" value="1"/>
</dbReference>
<keyword evidence="14" id="KW-1185">Reference proteome</keyword>
<name>A0ABQ1US39_9BACT</name>
<dbReference type="InterPro" id="IPR039426">
    <property type="entry name" value="TonB-dep_rcpt-like"/>
</dbReference>
<feature type="signal peptide" evidence="10">
    <location>
        <begin position="1"/>
        <end position="33"/>
    </location>
</feature>
<comment type="similarity">
    <text evidence="8 9">Belongs to the TonB-dependent receptor family.</text>
</comment>
<dbReference type="InterPro" id="IPR037066">
    <property type="entry name" value="Plug_dom_sf"/>
</dbReference>
<dbReference type="Gene3D" id="2.40.170.20">
    <property type="entry name" value="TonB-dependent receptor, beta-barrel domain"/>
    <property type="match status" value="1"/>
</dbReference>
<evidence type="ECO:0000256" key="8">
    <source>
        <dbReference type="PROSITE-ProRule" id="PRU01360"/>
    </source>
</evidence>
<evidence type="ECO:0000313" key="13">
    <source>
        <dbReference type="EMBL" id="GGF25485.1"/>
    </source>
</evidence>
<keyword evidence="5 9" id="KW-0798">TonB box</keyword>
<dbReference type="Pfam" id="PF07715">
    <property type="entry name" value="Plug"/>
    <property type="match status" value="1"/>
</dbReference>
<dbReference type="InterPro" id="IPR036942">
    <property type="entry name" value="Beta-barrel_TonB_sf"/>
</dbReference>
<dbReference type="SUPFAM" id="SSF49464">
    <property type="entry name" value="Carboxypeptidase regulatory domain-like"/>
    <property type="match status" value="1"/>
</dbReference>
<comment type="subcellular location">
    <subcellularLocation>
        <location evidence="1 8">Cell outer membrane</location>
        <topology evidence="1 8">Multi-pass membrane protein</topology>
    </subcellularLocation>
</comment>
<evidence type="ECO:0000256" key="10">
    <source>
        <dbReference type="SAM" id="SignalP"/>
    </source>
</evidence>
<dbReference type="RefSeq" id="WP_137404446.1">
    <property type="nucleotide sequence ID" value="NZ_BMIU01000004.1"/>
</dbReference>
<evidence type="ECO:0000256" key="9">
    <source>
        <dbReference type="RuleBase" id="RU003357"/>
    </source>
</evidence>
<dbReference type="Gene3D" id="2.170.130.10">
    <property type="entry name" value="TonB-dependent receptor, plug domain"/>
    <property type="match status" value="1"/>
</dbReference>
<dbReference type="InterPro" id="IPR012910">
    <property type="entry name" value="Plug_dom"/>
</dbReference>
<evidence type="ECO:0000256" key="2">
    <source>
        <dbReference type="ARBA" id="ARBA00022448"/>
    </source>
</evidence>
<organism evidence="13 14">
    <name type="scientific">Echinicola rosea</name>
    <dbReference type="NCBI Taxonomy" id="1807691"/>
    <lineage>
        <taxon>Bacteria</taxon>
        <taxon>Pseudomonadati</taxon>
        <taxon>Bacteroidota</taxon>
        <taxon>Cytophagia</taxon>
        <taxon>Cytophagales</taxon>
        <taxon>Cyclobacteriaceae</taxon>
        <taxon>Echinicola</taxon>
    </lineage>
</organism>
<accession>A0ABQ1US39</accession>
<sequence length="1068" mass="119661">MKLKFYQPYGKRYYCHLLLVGSFWLIGSLSAEAYANESKEGAWTGKMYSKLEKTVTGKITDEDGVTLPGVSVLVKGTTTGTVSDIDGNYSIEVPEGEATLVFSFIGYSTQEMAVGNQSTINIQLKENTAQLEEVVVTGYMTQRKADLTGAIAAVSTEEIEKNSYANVMQGLQGRLAGVYITTDGSPVGNVNVQIRGLTSMRSAPPLVVVDGLPTNLNLRDINSQDIESIQVLKDAASASIYGSRAASGVILIETKKGKEGQTKVMYNGSFGVSSFMNRMDMMNTQEYGATLWQAAINDGQDPNLMTQIYTYDWHTDPNGNAVLDNVAPLEWLNEEQTMPSADTDWFEEGSQLGIQNNQQLSLSHGSERAKTLFSLNYYENQGTQIHTMFRRYSIRLNSEYNLIEDRLTIGENMSLSNIKMNDQNVSHSFMTMPSIVPVYTTDGGWGGSATRLGMDDYNNPVRMLTMNKDNYSYTNKVVGNIYANLTLLKNFAFRASYGIDYGASNYRNLDFTWEEGGGRQDINNGVRSYWGQNMTTTWTNTLTYNLEAENHKLDVLAGMETVEYNFQDLNGYRRDIELENYDYAFLNAATGNQEVNGGGDQWSLLSYFGKFNYVYSDKYLLSATLRYDGSSKFGTNNQFGFFPAVSAGWRLSEENFLKDNDLISDLKLRASWGQNGNSNIPTNALVNFYDAAYFSGHHGTSYGLAGNETGELYSGYRKVHTGNANLRWEATRQTDIGLDFGLMEGALSGSVDYFHKYTDGMLYEPPYLGAIGEGGYRWINAANMTNKGIEAALTYHGHVGKLNYSVTGNISTYRNKIDDLPESVKFTYGGNGLDDDILGRPLNSFYGFIADGLFTTQEEVDNSPEQPGKGLGRIRYRDMNNDGRITWEHDRTWIGVSDPDFIYGLNVDASYGYFDFSMFWQGVKGNTVRNDWKTYSDFWNVWTQQGFNHATRLLGAWTPQNNTSTIPAVSLMNPNDERRLSTYFMESGSYLKLRHIELGYTFPQSLISNLGMQQCRLYVNAQNIVNIKKWWGDDKYTGIDPENPSKANEYSSPYVRPQMFLVGVNVTF</sequence>
<comment type="caution">
    <text evidence="13">The sequence shown here is derived from an EMBL/GenBank/DDBJ whole genome shotgun (WGS) entry which is preliminary data.</text>
</comment>
<keyword evidence="2 8" id="KW-0813">Transport</keyword>
<evidence type="ECO:0000256" key="4">
    <source>
        <dbReference type="ARBA" id="ARBA00022692"/>
    </source>
</evidence>
<keyword evidence="6 8" id="KW-0472">Membrane</keyword>
<dbReference type="InterPro" id="IPR000531">
    <property type="entry name" value="Beta-barrel_TonB"/>
</dbReference>
<protein>
    <submittedName>
        <fullName evidence="13">SusC/RagA family TonB-linked outer membrane protein</fullName>
    </submittedName>
</protein>
<feature type="chain" id="PRO_5047403412" evidence="10">
    <location>
        <begin position="34"/>
        <end position="1068"/>
    </location>
</feature>
<dbReference type="InterPro" id="IPR023996">
    <property type="entry name" value="TonB-dep_OMP_SusC/RagA"/>
</dbReference>
<evidence type="ECO:0000256" key="1">
    <source>
        <dbReference type="ARBA" id="ARBA00004571"/>
    </source>
</evidence>
<dbReference type="Pfam" id="PF00593">
    <property type="entry name" value="TonB_dep_Rec_b-barrel"/>
    <property type="match status" value="1"/>
</dbReference>
<evidence type="ECO:0000256" key="5">
    <source>
        <dbReference type="ARBA" id="ARBA00023077"/>
    </source>
</evidence>
<reference evidence="14" key="1">
    <citation type="journal article" date="2019" name="Int. J. Syst. Evol. Microbiol.">
        <title>The Global Catalogue of Microorganisms (GCM) 10K type strain sequencing project: providing services to taxonomists for standard genome sequencing and annotation.</title>
        <authorList>
            <consortium name="The Broad Institute Genomics Platform"/>
            <consortium name="The Broad Institute Genome Sequencing Center for Infectious Disease"/>
            <person name="Wu L."/>
            <person name="Ma J."/>
        </authorList>
    </citation>
    <scope>NUCLEOTIDE SEQUENCE [LARGE SCALE GENOMIC DNA]</scope>
    <source>
        <strain evidence="14">CGMCC 1.15407</strain>
    </source>
</reference>
<dbReference type="SUPFAM" id="SSF56935">
    <property type="entry name" value="Porins"/>
    <property type="match status" value="1"/>
</dbReference>
<keyword evidence="10" id="KW-0732">Signal</keyword>
<evidence type="ECO:0000259" key="11">
    <source>
        <dbReference type="Pfam" id="PF00593"/>
    </source>
</evidence>
<dbReference type="PROSITE" id="PS52016">
    <property type="entry name" value="TONB_DEPENDENT_REC_3"/>
    <property type="match status" value="1"/>
</dbReference>
<dbReference type="InterPro" id="IPR008969">
    <property type="entry name" value="CarboxyPept-like_regulatory"/>
</dbReference>
<keyword evidence="4 8" id="KW-0812">Transmembrane</keyword>
<keyword evidence="3 8" id="KW-1134">Transmembrane beta strand</keyword>
<evidence type="ECO:0000256" key="3">
    <source>
        <dbReference type="ARBA" id="ARBA00022452"/>
    </source>
</evidence>
<evidence type="ECO:0000256" key="7">
    <source>
        <dbReference type="ARBA" id="ARBA00023237"/>
    </source>
</evidence>
<dbReference type="NCBIfam" id="TIGR04056">
    <property type="entry name" value="OMP_RagA_SusC"/>
    <property type="match status" value="1"/>
</dbReference>
<evidence type="ECO:0000256" key="6">
    <source>
        <dbReference type="ARBA" id="ARBA00023136"/>
    </source>
</evidence>
<dbReference type="InterPro" id="IPR023997">
    <property type="entry name" value="TonB-dep_OMP_SusC/RagA_CS"/>
</dbReference>
<dbReference type="Gene3D" id="2.60.40.1120">
    <property type="entry name" value="Carboxypeptidase-like, regulatory domain"/>
    <property type="match status" value="1"/>
</dbReference>
<proteinExistence type="inferred from homology"/>
<gene>
    <name evidence="13" type="ORF">GCM10011339_11970</name>
</gene>
<evidence type="ECO:0000313" key="14">
    <source>
        <dbReference type="Proteomes" id="UP000647339"/>
    </source>
</evidence>
<feature type="domain" description="TonB-dependent receptor plug" evidence="12">
    <location>
        <begin position="144"/>
        <end position="249"/>
    </location>
</feature>